<dbReference type="Proteomes" id="UP000092445">
    <property type="component" value="Unassembled WGS sequence"/>
</dbReference>
<reference evidence="1" key="2">
    <citation type="submission" date="2020-05" db="UniProtKB">
        <authorList>
            <consortium name="EnsemblMetazoa"/>
        </authorList>
    </citation>
    <scope>IDENTIFICATION</scope>
    <source>
        <strain evidence="1">IAEA</strain>
    </source>
</reference>
<dbReference type="EnsemblMetazoa" id="GPAI019478-RA">
    <property type="protein sequence ID" value="GPAI019478-PA"/>
    <property type="gene ID" value="GPAI019478"/>
</dbReference>
<dbReference type="AlphaFoldDB" id="A0A1A9ZMR0"/>
<name>A0A1A9ZMR0_GLOPL</name>
<protein>
    <submittedName>
        <fullName evidence="1">Uncharacterized protein</fullName>
    </submittedName>
</protein>
<sequence>MNGYFSYPIYIRRTVAERSVWKLSASIRFVKLSSTSTAAKSAWSSKSDGRPLPGLSSKLVPRDLKRANHFLHRTPIMENNVRILYLHNKDKEFFTMTTTSIRDLENSLKKSIEESEPLMLGLFASLLLLCSGEVCD</sequence>
<reference evidence="2" key="1">
    <citation type="submission" date="2014-03" db="EMBL/GenBank/DDBJ databases">
        <authorList>
            <person name="Aksoy S."/>
            <person name="Warren W."/>
            <person name="Wilson R.K."/>
        </authorList>
    </citation>
    <scope>NUCLEOTIDE SEQUENCE [LARGE SCALE GENOMIC DNA]</scope>
    <source>
        <strain evidence="2">IAEA</strain>
    </source>
</reference>
<organism evidence="1 2">
    <name type="scientific">Glossina pallidipes</name>
    <name type="common">Tsetse fly</name>
    <dbReference type="NCBI Taxonomy" id="7398"/>
    <lineage>
        <taxon>Eukaryota</taxon>
        <taxon>Metazoa</taxon>
        <taxon>Ecdysozoa</taxon>
        <taxon>Arthropoda</taxon>
        <taxon>Hexapoda</taxon>
        <taxon>Insecta</taxon>
        <taxon>Pterygota</taxon>
        <taxon>Neoptera</taxon>
        <taxon>Endopterygota</taxon>
        <taxon>Diptera</taxon>
        <taxon>Brachycera</taxon>
        <taxon>Muscomorpha</taxon>
        <taxon>Hippoboscoidea</taxon>
        <taxon>Glossinidae</taxon>
        <taxon>Glossina</taxon>
    </lineage>
</organism>
<evidence type="ECO:0000313" key="2">
    <source>
        <dbReference type="Proteomes" id="UP000092445"/>
    </source>
</evidence>
<evidence type="ECO:0000313" key="1">
    <source>
        <dbReference type="EnsemblMetazoa" id="GPAI019478-PA"/>
    </source>
</evidence>
<dbReference type="VEuPathDB" id="VectorBase:GPAI019478"/>
<accession>A0A1A9ZMR0</accession>
<proteinExistence type="predicted"/>
<keyword evidence="2" id="KW-1185">Reference proteome</keyword>